<feature type="domain" description="EAL" evidence="4">
    <location>
        <begin position="679"/>
        <end position="933"/>
    </location>
</feature>
<dbReference type="PROSITE" id="PS50113">
    <property type="entry name" value="PAC"/>
    <property type="match status" value="1"/>
</dbReference>
<dbReference type="PANTHER" id="PTHR44757">
    <property type="entry name" value="DIGUANYLATE CYCLASE DGCP"/>
    <property type="match status" value="1"/>
</dbReference>
<dbReference type="CDD" id="cd00130">
    <property type="entry name" value="PAS"/>
    <property type="match status" value="1"/>
</dbReference>
<name>A0ABR9QF41_9BACI</name>
<feature type="domain" description="PAS" evidence="2">
    <location>
        <begin position="378"/>
        <end position="422"/>
    </location>
</feature>
<dbReference type="SUPFAM" id="SSF55073">
    <property type="entry name" value="Nucleotide cyclase"/>
    <property type="match status" value="1"/>
</dbReference>
<dbReference type="PROSITE" id="PS50883">
    <property type="entry name" value="EAL"/>
    <property type="match status" value="1"/>
</dbReference>
<dbReference type="InterPro" id="IPR001610">
    <property type="entry name" value="PAC"/>
</dbReference>
<dbReference type="PROSITE" id="PS50112">
    <property type="entry name" value="PAS"/>
    <property type="match status" value="1"/>
</dbReference>
<proteinExistence type="predicted"/>
<dbReference type="InterPro" id="IPR001633">
    <property type="entry name" value="EAL_dom"/>
</dbReference>
<dbReference type="EMBL" id="JADCLJ010000007">
    <property type="protein sequence ID" value="MBE4907116.1"/>
    <property type="molecule type" value="Genomic_DNA"/>
</dbReference>
<dbReference type="InterPro" id="IPR035965">
    <property type="entry name" value="PAS-like_dom_sf"/>
</dbReference>
<evidence type="ECO:0000259" key="2">
    <source>
        <dbReference type="PROSITE" id="PS50112"/>
    </source>
</evidence>
<dbReference type="InterPro" id="IPR000160">
    <property type="entry name" value="GGDEF_dom"/>
</dbReference>
<keyword evidence="7" id="KW-1185">Reference proteome</keyword>
<dbReference type="NCBIfam" id="TIGR00254">
    <property type="entry name" value="GGDEF"/>
    <property type="match status" value="1"/>
</dbReference>
<dbReference type="InterPro" id="IPR029787">
    <property type="entry name" value="Nucleotide_cyclase"/>
</dbReference>
<dbReference type="Pfam" id="PF13426">
    <property type="entry name" value="PAS_9"/>
    <property type="match status" value="1"/>
</dbReference>
<sequence length="939" mass="106304">MSGEQTRYSRLATITKLINTELDLKDVLQHVVTAISEEIVQCDSVGIYLPQPDGTYRGYVSKPEVINGMTIDMHVVDPSIDFLAKEVIETQEAIYISDTSRDNRPDRRAIEAFQIKSLLGLPISYEKELYGLVFLFDYGIPMNLTIQEIKTVEAYVNMAAVAIRNANNLTRKENLLSDKQLLLDVTRELSLCSTLQGVMDTCFRYIGNVLKNPNIGAHLLDPVAKRGLKPAKLSKDSDWKEDDWKKIHDEIMIDYREDALFQEVIRTKKAVLVPDVSLDPRPNHEACKNFGIKGIYMIPLVAMGEVLGTIPVVNLVEPGHVYPEASMQLAQSIADATALTLSSMLYMEKQELIIAERTSEITKKNEELKSIVNELKRLSREKELILNSAGEGIFGLNLDGQITFCNPSGAKMLGYQMEELIGLCYDIIFSRKKIGKSSCEDTFETYLQKNLKKFDMDERFYKKDGTHIPVEYVIASIKEENQIVGYVVTFKDVSSRKNMEEKIKYHAYYDTLTELPNRILFKDRLNQGLTYASRNSKKLAVLVLDLDRFKVINDTLGHNVGDQLLQEVARRLTACSQIGDTVSRQGGDEFTIILPSIDYDDQVISYAEQVLDAFVKPFTLNDEEVFIKTSIGIALYPGEGANTDDLLKNADTAMYKAKELGGNNYQFYTNGMENRTFESVKLENDLYRALENEEFSIYYQPQVNTETGKMFGVEALLRWNHPTRGIVSPAEFIPMAEETGLIVPIGEWVLRYACKQVKQWQEQGHGELSLSVNLSVRQFEQRNLVPMVQHVLEETGFRPELLELELTENIIVKNTEATMKTMDQLKDLEINISIDDFGTGYSSLGYLKNFPIKTLKIDKSFIDDVMTDSNNAAITNTIITLGQNMNLHVIAEGVETKEQVEFLSSKGCRLVQGYFFSPPLKAEDLVERYLSKDGAFIKS</sequence>
<evidence type="ECO:0000256" key="1">
    <source>
        <dbReference type="SAM" id="Coils"/>
    </source>
</evidence>
<dbReference type="InterPro" id="IPR035919">
    <property type="entry name" value="EAL_sf"/>
</dbReference>
<dbReference type="CDD" id="cd01948">
    <property type="entry name" value="EAL"/>
    <property type="match status" value="1"/>
</dbReference>
<organism evidence="6 7">
    <name type="scientific">Litchfieldia luteola</name>
    <dbReference type="NCBI Taxonomy" id="682179"/>
    <lineage>
        <taxon>Bacteria</taxon>
        <taxon>Bacillati</taxon>
        <taxon>Bacillota</taxon>
        <taxon>Bacilli</taxon>
        <taxon>Bacillales</taxon>
        <taxon>Bacillaceae</taxon>
        <taxon>Litchfieldia</taxon>
    </lineage>
</organism>
<accession>A0ABR9QF41</accession>
<dbReference type="Gene3D" id="3.30.70.270">
    <property type="match status" value="1"/>
</dbReference>
<dbReference type="Pfam" id="PF00563">
    <property type="entry name" value="EAL"/>
    <property type="match status" value="1"/>
</dbReference>
<dbReference type="Gene3D" id="3.30.450.20">
    <property type="entry name" value="PAS domain"/>
    <property type="match status" value="1"/>
</dbReference>
<dbReference type="SUPFAM" id="SSF141868">
    <property type="entry name" value="EAL domain-like"/>
    <property type="match status" value="1"/>
</dbReference>
<dbReference type="Gene3D" id="3.20.20.450">
    <property type="entry name" value="EAL domain"/>
    <property type="match status" value="1"/>
</dbReference>
<evidence type="ECO:0000259" key="4">
    <source>
        <dbReference type="PROSITE" id="PS50883"/>
    </source>
</evidence>
<dbReference type="Pfam" id="PF01590">
    <property type="entry name" value="GAF"/>
    <property type="match status" value="1"/>
</dbReference>
<dbReference type="SMART" id="SM00091">
    <property type="entry name" value="PAS"/>
    <property type="match status" value="1"/>
</dbReference>
<dbReference type="SUPFAM" id="SSF55781">
    <property type="entry name" value="GAF domain-like"/>
    <property type="match status" value="2"/>
</dbReference>
<feature type="domain" description="PAC" evidence="3">
    <location>
        <begin position="454"/>
        <end position="505"/>
    </location>
</feature>
<dbReference type="NCBIfam" id="TIGR00229">
    <property type="entry name" value="sensory_box"/>
    <property type="match status" value="1"/>
</dbReference>
<dbReference type="CDD" id="cd01949">
    <property type="entry name" value="GGDEF"/>
    <property type="match status" value="1"/>
</dbReference>
<dbReference type="Pfam" id="PF13185">
    <property type="entry name" value="GAF_2"/>
    <property type="match status" value="1"/>
</dbReference>
<dbReference type="InterPro" id="IPR029016">
    <property type="entry name" value="GAF-like_dom_sf"/>
</dbReference>
<keyword evidence="1" id="KW-0175">Coiled coil</keyword>
<dbReference type="Proteomes" id="UP001516662">
    <property type="component" value="Unassembled WGS sequence"/>
</dbReference>
<dbReference type="SUPFAM" id="SSF55785">
    <property type="entry name" value="PYP-like sensor domain (PAS domain)"/>
    <property type="match status" value="1"/>
</dbReference>
<dbReference type="InterPro" id="IPR000014">
    <property type="entry name" value="PAS"/>
</dbReference>
<dbReference type="RefSeq" id="WP_193534593.1">
    <property type="nucleotide sequence ID" value="NZ_JADCLJ010000007.1"/>
</dbReference>
<feature type="coiled-coil region" evidence="1">
    <location>
        <begin position="361"/>
        <end position="388"/>
    </location>
</feature>
<dbReference type="SMART" id="SM00052">
    <property type="entry name" value="EAL"/>
    <property type="match status" value="1"/>
</dbReference>
<dbReference type="SMART" id="SM00086">
    <property type="entry name" value="PAC"/>
    <property type="match status" value="1"/>
</dbReference>
<dbReference type="InterPro" id="IPR003018">
    <property type="entry name" value="GAF"/>
</dbReference>
<dbReference type="PROSITE" id="PS50887">
    <property type="entry name" value="GGDEF"/>
    <property type="match status" value="1"/>
</dbReference>
<dbReference type="InterPro" id="IPR000700">
    <property type="entry name" value="PAS-assoc_C"/>
</dbReference>
<evidence type="ECO:0000259" key="3">
    <source>
        <dbReference type="PROSITE" id="PS50113"/>
    </source>
</evidence>
<dbReference type="PANTHER" id="PTHR44757:SF2">
    <property type="entry name" value="BIOFILM ARCHITECTURE MAINTENANCE PROTEIN MBAA"/>
    <property type="match status" value="1"/>
</dbReference>
<evidence type="ECO:0000313" key="6">
    <source>
        <dbReference type="EMBL" id="MBE4907116.1"/>
    </source>
</evidence>
<reference evidence="6 7" key="1">
    <citation type="submission" date="2020-10" db="EMBL/GenBank/DDBJ databases">
        <title>Bacillus sp. HD4P25, an endophyte from a halophyte.</title>
        <authorList>
            <person name="Sun J.-Q."/>
        </authorList>
    </citation>
    <scope>NUCLEOTIDE SEQUENCE [LARGE SCALE GENOMIC DNA]</scope>
    <source>
        <strain evidence="6 7">YIM 93174</strain>
    </source>
</reference>
<protein>
    <submittedName>
        <fullName evidence="6">EAL domain-containing protein</fullName>
    </submittedName>
</protein>
<dbReference type="InterPro" id="IPR043128">
    <property type="entry name" value="Rev_trsase/Diguanyl_cyclase"/>
</dbReference>
<dbReference type="Pfam" id="PF00990">
    <property type="entry name" value="GGDEF"/>
    <property type="match status" value="1"/>
</dbReference>
<evidence type="ECO:0000313" key="7">
    <source>
        <dbReference type="Proteomes" id="UP001516662"/>
    </source>
</evidence>
<evidence type="ECO:0000259" key="5">
    <source>
        <dbReference type="PROSITE" id="PS50887"/>
    </source>
</evidence>
<dbReference type="InterPro" id="IPR052155">
    <property type="entry name" value="Biofilm_reg_signaling"/>
</dbReference>
<comment type="caution">
    <text evidence="6">The sequence shown here is derived from an EMBL/GenBank/DDBJ whole genome shotgun (WGS) entry which is preliminary data.</text>
</comment>
<feature type="domain" description="GGDEF" evidence="5">
    <location>
        <begin position="537"/>
        <end position="670"/>
    </location>
</feature>
<dbReference type="SMART" id="SM00267">
    <property type="entry name" value="GGDEF"/>
    <property type="match status" value="1"/>
</dbReference>
<dbReference type="Gene3D" id="3.30.450.40">
    <property type="match status" value="2"/>
</dbReference>
<dbReference type="SMART" id="SM00065">
    <property type="entry name" value="GAF"/>
    <property type="match status" value="2"/>
</dbReference>
<gene>
    <name evidence="6" type="ORF">IMZ08_03465</name>
</gene>